<keyword evidence="4" id="KW-1185">Reference proteome</keyword>
<gene>
    <name evidence="3" type="ORF">PMAYCL1PPCAC_16963</name>
</gene>
<dbReference type="EMBL" id="BTRK01000004">
    <property type="protein sequence ID" value="GMR46769.1"/>
    <property type="molecule type" value="Genomic_DNA"/>
</dbReference>
<dbReference type="PANTHER" id="PTHR23128:SF132">
    <property type="entry name" value="SERPENTINE RECEPTOR, CLASS E (EPSILON)-RELATED"/>
    <property type="match status" value="1"/>
</dbReference>
<dbReference type="Proteomes" id="UP001328107">
    <property type="component" value="Unassembled WGS sequence"/>
</dbReference>
<dbReference type="AlphaFoldDB" id="A0AAN5HZU2"/>
<name>A0AAN5HZU2_9BILA</name>
<organism evidence="3 4">
    <name type="scientific">Pristionchus mayeri</name>
    <dbReference type="NCBI Taxonomy" id="1317129"/>
    <lineage>
        <taxon>Eukaryota</taxon>
        <taxon>Metazoa</taxon>
        <taxon>Ecdysozoa</taxon>
        <taxon>Nematoda</taxon>
        <taxon>Chromadorea</taxon>
        <taxon>Rhabditida</taxon>
        <taxon>Rhabditina</taxon>
        <taxon>Diplogasteromorpha</taxon>
        <taxon>Diplogasteroidea</taxon>
        <taxon>Neodiplogasteridae</taxon>
        <taxon>Pristionchus</taxon>
    </lineage>
</organism>
<feature type="non-terminal residue" evidence="3">
    <location>
        <position position="1"/>
    </location>
</feature>
<proteinExistence type="inferred from homology"/>
<keyword evidence="2" id="KW-1133">Transmembrane helix</keyword>
<evidence type="ECO:0000256" key="1">
    <source>
        <dbReference type="ARBA" id="ARBA00006803"/>
    </source>
</evidence>
<feature type="transmembrane region" description="Helical" evidence="2">
    <location>
        <begin position="39"/>
        <end position="63"/>
    </location>
</feature>
<evidence type="ECO:0000256" key="2">
    <source>
        <dbReference type="SAM" id="Phobius"/>
    </source>
</evidence>
<keyword evidence="2" id="KW-0472">Membrane</keyword>
<dbReference type="GO" id="GO:0016020">
    <property type="term" value="C:membrane"/>
    <property type="evidence" value="ECO:0007669"/>
    <property type="project" value="InterPro"/>
</dbReference>
<dbReference type="Pfam" id="PF03125">
    <property type="entry name" value="Sre"/>
    <property type="match status" value="1"/>
</dbReference>
<comment type="caution">
    <text evidence="3">The sequence shown here is derived from an EMBL/GenBank/DDBJ whole genome shotgun (WGS) entry which is preliminary data.</text>
</comment>
<dbReference type="PANTHER" id="PTHR23128">
    <property type="entry name" value="SERPENTINE RECEPTOR, CLASS E (EPSILON)-RELATED"/>
    <property type="match status" value="1"/>
</dbReference>
<reference evidence="4" key="1">
    <citation type="submission" date="2022-10" db="EMBL/GenBank/DDBJ databases">
        <title>Genome assembly of Pristionchus species.</title>
        <authorList>
            <person name="Yoshida K."/>
            <person name="Sommer R.J."/>
        </authorList>
    </citation>
    <scope>NUCLEOTIDE SEQUENCE [LARGE SCALE GENOMIC DNA]</scope>
    <source>
        <strain evidence="4">RS5460</strain>
    </source>
</reference>
<evidence type="ECO:0000313" key="3">
    <source>
        <dbReference type="EMBL" id="GMR46769.1"/>
    </source>
</evidence>
<protein>
    <recommendedName>
        <fullName evidence="5">G protein-coupled receptor</fullName>
    </recommendedName>
</protein>
<sequence>FSDLFFPPPDALRVFSRDNSSYWLILFVRSEFLDSWRSIYLIGVIAEIILMCIGAVFNGRTVFLCWKYKILHANFLALVTNVYVSFEASCLARTVIVLYESRLISWSDIANTPIPYVAVIREYGLVHAYCLLSVLTIERIIATIYVEDYELKHRIHFSILLILTVDCVMLAISYAFVAGKLHFHFMGFF</sequence>
<keyword evidence="2" id="KW-0812">Transmembrane</keyword>
<feature type="transmembrane region" description="Helical" evidence="2">
    <location>
        <begin position="158"/>
        <end position="177"/>
    </location>
</feature>
<evidence type="ECO:0008006" key="5">
    <source>
        <dbReference type="Google" id="ProtNLM"/>
    </source>
</evidence>
<evidence type="ECO:0000313" key="4">
    <source>
        <dbReference type="Proteomes" id="UP001328107"/>
    </source>
</evidence>
<comment type="similarity">
    <text evidence="1">Belongs to the nematode receptor-like protein sre family.</text>
</comment>
<accession>A0AAN5HZU2</accession>
<dbReference type="GO" id="GO:0007606">
    <property type="term" value="P:sensory perception of chemical stimulus"/>
    <property type="evidence" value="ECO:0007669"/>
    <property type="project" value="InterPro"/>
</dbReference>
<feature type="transmembrane region" description="Helical" evidence="2">
    <location>
        <begin position="75"/>
        <end position="99"/>
    </location>
</feature>
<dbReference type="InterPro" id="IPR004151">
    <property type="entry name" value="7TM_GPCR_serpentine_rcpt_Sre"/>
</dbReference>